<proteinExistence type="predicted"/>
<sequence length="99" mass="10939">MRYLFSTGLVAAISAGISLLRGTRQEPITWRAALSWLSWGITMALAVGAVVDMNRERRGVLVDADSPQSVKKSKKAQRLQFRSQKALADAQGHAKDRRD</sequence>
<reference evidence="3" key="1">
    <citation type="submission" date="2024-06" db="EMBL/GenBank/DDBJ databases">
        <title>Draft genome sequence of Microbacterium sp. strain A8/3-1, isolated from Oxytropis tragacanthoides Fisch. ex DC. Root nodules in the Altai region of Russia.</title>
        <authorList>
            <person name="Sazanova A."/>
            <person name="Guro P."/>
            <person name="Kuznetsova I."/>
            <person name="Belimov A."/>
            <person name="Safronova V."/>
        </authorList>
    </citation>
    <scope>NUCLEOTIDE SEQUENCE</scope>
    <source>
        <strain evidence="3">A8/3-1</strain>
    </source>
</reference>
<evidence type="ECO:0008006" key="4">
    <source>
        <dbReference type="Google" id="ProtNLM"/>
    </source>
</evidence>
<feature type="transmembrane region" description="Helical" evidence="2">
    <location>
        <begin position="32"/>
        <end position="51"/>
    </location>
</feature>
<name>A0AAU7W102_9MICO</name>
<accession>A0AAU7W102</accession>
<dbReference type="RefSeq" id="WP_282217349.1">
    <property type="nucleotide sequence ID" value="NZ_CP158357.1"/>
</dbReference>
<feature type="region of interest" description="Disordered" evidence="1">
    <location>
        <begin position="64"/>
        <end position="99"/>
    </location>
</feature>
<keyword evidence="2" id="KW-0472">Membrane</keyword>
<gene>
    <name evidence="3" type="ORF">ABS642_05085</name>
</gene>
<evidence type="ECO:0000256" key="2">
    <source>
        <dbReference type="SAM" id="Phobius"/>
    </source>
</evidence>
<dbReference type="AlphaFoldDB" id="A0AAU7W102"/>
<keyword evidence="2" id="KW-0812">Transmembrane</keyword>
<evidence type="ECO:0000313" key="3">
    <source>
        <dbReference type="EMBL" id="XBX79457.1"/>
    </source>
</evidence>
<organism evidence="3">
    <name type="scientific">Microbacterium sp. A8/3-1</name>
    <dbReference type="NCBI Taxonomy" id="3160749"/>
    <lineage>
        <taxon>Bacteria</taxon>
        <taxon>Bacillati</taxon>
        <taxon>Actinomycetota</taxon>
        <taxon>Actinomycetes</taxon>
        <taxon>Micrococcales</taxon>
        <taxon>Microbacteriaceae</taxon>
        <taxon>Microbacterium</taxon>
    </lineage>
</organism>
<protein>
    <recommendedName>
        <fullName evidence="4">NADH:ubiquinone oxidoreductase</fullName>
    </recommendedName>
</protein>
<dbReference type="EMBL" id="CP158357">
    <property type="protein sequence ID" value="XBX79457.1"/>
    <property type="molecule type" value="Genomic_DNA"/>
</dbReference>
<keyword evidence="2" id="KW-1133">Transmembrane helix</keyword>
<evidence type="ECO:0000256" key="1">
    <source>
        <dbReference type="SAM" id="MobiDB-lite"/>
    </source>
</evidence>